<accession>A0A8S9UFG7</accession>
<name>A0A8S9UFG7_PHYIN</name>
<comment type="caution">
    <text evidence="1">The sequence shown here is derived from an EMBL/GenBank/DDBJ whole genome shotgun (WGS) entry which is preliminary data.</text>
</comment>
<proteinExistence type="predicted"/>
<reference evidence="1" key="1">
    <citation type="submission" date="2020-03" db="EMBL/GenBank/DDBJ databases">
        <title>Hybrid Assembly of Korean Phytophthora infestans isolates.</title>
        <authorList>
            <person name="Prokchorchik M."/>
            <person name="Lee Y."/>
            <person name="Seo J."/>
            <person name="Cho J.-H."/>
            <person name="Park Y.-E."/>
            <person name="Jang D.-C."/>
            <person name="Im J.-S."/>
            <person name="Choi J.-G."/>
            <person name="Park H.-J."/>
            <person name="Lee G.-B."/>
            <person name="Lee Y.-G."/>
            <person name="Hong S.-Y."/>
            <person name="Cho K."/>
            <person name="Sohn K.H."/>
        </authorList>
    </citation>
    <scope>NUCLEOTIDE SEQUENCE</scope>
    <source>
        <strain evidence="1">KR_2_A2</strain>
    </source>
</reference>
<sequence>MVVLAAGKEDLDGLGHLLYKWSDALHGYWCVFLPEAVTLAWKTTVKYWYGSGVELQGTWARM</sequence>
<gene>
    <name evidence="1" type="ORF">GN958_ATG12592</name>
</gene>
<evidence type="ECO:0000313" key="2">
    <source>
        <dbReference type="Proteomes" id="UP000704712"/>
    </source>
</evidence>
<organism evidence="1 2">
    <name type="scientific">Phytophthora infestans</name>
    <name type="common">Potato late blight agent</name>
    <name type="synonym">Botrytis infestans</name>
    <dbReference type="NCBI Taxonomy" id="4787"/>
    <lineage>
        <taxon>Eukaryota</taxon>
        <taxon>Sar</taxon>
        <taxon>Stramenopiles</taxon>
        <taxon>Oomycota</taxon>
        <taxon>Peronosporomycetes</taxon>
        <taxon>Peronosporales</taxon>
        <taxon>Peronosporaceae</taxon>
        <taxon>Phytophthora</taxon>
    </lineage>
</organism>
<dbReference type="EMBL" id="JAACNO010001715">
    <property type="protein sequence ID" value="KAF4138212.1"/>
    <property type="molecule type" value="Genomic_DNA"/>
</dbReference>
<evidence type="ECO:0000313" key="1">
    <source>
        <dbReference type="EMBL" id="KAF4138212.1"/>
    </source>
</evidence>
<protein>
    <submittedName>
        <fullName evidence="1">Uncharacterized protein</fullName>
    </submittedName>
</protein>
<dbReference type="AlphaFoldDB" id="A0A8S9UFG7"/>
<dbReference type="Proteomes" id="UP000704712">
    <property type="component" value="Unassembled WGS sequence"/>
</dbReference>